<comment type="caution">
    <text evidence="2">The sequence shown here is derived from an EMBL/GenBank/DDBJ whole genome shotgun (WGS) entry which is preliminary data.</text>
</comment>
<dbReference type="GO" id="GO:0008028">
    <property type="term" value="F:monocarboxylic acid transmembrane transporter activity"/>
    <property type="evidence" value="ECO:0007669"/>
    <property type="project" value="TreeGrafter"/>
</dbReference>
<feature type="transmembrane region" description="Helical" evidence="1">
    <location>
        <begin position="88"/>
        <end position="107"/>
    </location>
</feature>
<feature type="transmembrane region" description="Helical" evidence="1">
    <location>
        <begin position="179"/>
        <end position="197"/>
    </location>
</feature>
<feature type="transmembrane region" description="Helical" evidence="1">
    <location>
        <begin position="119"/>
        <end position="141"/>
    </location>
</feature>
<evidence type="ECO:0000256" key="1">
    <source>
        <dbReference type="SAM" id="Phobius"/>
    </source>
</evidence>
<keyword evidence="3" id="KW-1185">Reference proteome</keyword>
<feature type="transmembrane region" description="Helical" evidence="1">
    <location>
        <begin position="414"/>
        <end position="435"/>
    </location>
</feature>
<dbReference type="AlphaFoldDB" id="A0A821NYK5"/>
<dbReference type="SUPFAM" id="SSF103473">
    <property type="entry name" value="MFS general substrate transporter"/>
    <property type="match status" value="1"/>
</dbReference>
<feature type="transmembrane region" description="Helical" evidence="1">
    <location>
        <begin position="349"/>
        <end position="366"/>
    </location>
</feature>
<dbReference type="PANTHER" id="PTHR11360:SF309">
    <property type="entry name" value="MONOCARBOXYLATE TRANSPORTER 7-LIKE PROTEIN"/>
    <property type="match status" value="1"/>
</dbReference>
<proteinExistence type="predicted"/>
<dbReference type="EMBL" id="CAJOBZ010000005">
    <property type="protein sequence ID" value="CAF4796722.1"/>
    <property type="molecule type" value="Genomic_DNA"/>
</dbReference>
<feature type="transmembrane region" description="Helical" evidence="1">
    <location>
        <begin position="387"/>
        <end position="408"/>
    </location>
</feature>
<dbReference type="Proteomes" id="UP000663880">
    <property type="component" value="Unassembled WGS sequence"/>
</dbReference>
<sequence length="447" mass="49741">MQSKNTRVENKNMSDKDTWGYAVCFGTIITFIAGLGHINSFGLIFKDFIEETNSSAKSLTTAHGVFAIMLAIGGLLLNVLYKKYPMRYGGFIGAILFILGASSTIFIQDSSQLSLTFGVLQGIGFGMMVSVCYSTLNYYFVTKRTTVMSSIKALQGVIIMWYPQLLKIILYVYGFRGTLLILTGVSLHMIPGMLTMVTETESSKNKNLAKDRDLEISNKAETEDLLVKREKDGLETINKFNQVICEILNVLNVKVLKDLVYCNICLGQSFVNFSDLTFFIFQPMLLFQYGFDKSDVATCISIGAGADVTARFALAFFSGLYPVNTRNLYYVATVFTFVARIVILQVTQFVWVAIITGILGILRAFLHVSSPLVISNHVSRQEFPGAYALFMLTAGAINLLLSPFVGALKDYYNSYIPSFIALCLCCLPCIILWPLEYIFLKKIVNAD</sequence>
<keyword evidence="1" id="KW-0812">Transmembrane</keyword>
<reference evidence="2" key="1">
    <citation type="submission" date="2021-02" db="EMBL/GenBank/DDBJ databases">
        <authorList>
            <person name="Steward A R."/>
        </authorList>
    </citation>
    <scope>NUCLEOTIDE SEQUENCE</scope>
</reference>
<feature type="transmembrane region" description="Helical" evidence="1">
    <location>
        <begin position="153"/>
        <end position="173"/>
    </location>
</feature>
<feature type="transmembrane region" description="Helical" evidence="1">
    <location>
        <begin position="21"/>
        <end position="44"/>
    </location>
</feature>
<organism evidence="2 3">
    <name type="scientific">Pieris macdunnoughi</name>
    <dbReference type="NCBI Taxonomy" id="345717"/>
    <lineage>
        <taxon>Eukaryota</taxon>
        <taxon>Metazoa</taxon>
        <taxon>Ecdysozoa</taxon>
        <taxon>Arthropoda</taxon>
        <taxon>Hexapoda</taxon>
        <taxon>Insecta</taxon>
        <taxon>Pterygota</taxon>
        <taxon>Neoptera</taxon>
        <taxon>Endopterygota</taxon>
        <taxon>Lepidoptera</taxon>
        <taxon>Glossata</taxon>
        <taxon>Ditrysia</taxon>
        <taxon>Papilionoidea</taxon>
        <taxon>Pieridae</taxon>
        <taxon>Pierinae</taxon>
        <taxon>Pieris</taxon>
    </lineage>
</organism>
<evidence type="ECO:0000313" key="3">
    <source>
        <dbReference type="Proteomes" id="UP000663880"/>
    </source>
</evidence>
<keyword evidence="1" id="KW-1133">Transmembrane helix</keyword>
<dbReference type="Gene3D" id="1.20.1250.20">
    <property type="entry name" value="MFS general substrate transporter like domains"/>
    <property type="match status" value="1"/>
</dbReference>
<gene>
    <name evidence="2" type="ORF">PMACD_LOCUS3200</name>
</gene>
<dbReference type="OrthoDB" id="6499973at2759"/>
<feature type="transmembrane region" description="Helical" evidence="1">
    <location>
        <begin position="327"/>
        <end position="343"/>
    </location>
</feature>
<accession>A0A821NYK5</accession>
<dbReference type="InterPro" id="IPR050327">
    <property type="entry name" value="Proton-linked_MCT"/>
</dbReference>
<protein>
    <submittedName>
        <fullName evidence="2">Uncharacterized protein</fullName>
    </submittedName>
</protein>
<name>A0A821NYK5_9NEOP</name>
<feature type="transmembrane region" description="Helical" evidence="1">
    <location>
        <begin position="64"/>
        <end position="81"/>
    </location>
</feature>
<evidence type="ECO:0000313" key="2">
    <source>
        <dbReference type="EMBL" id="CAF4796722.1"/>
    </source>
</evidence>
<dbReference type="InterPro" id="IPR011701">
    <property type="entry name" value="MFS"/>
</dbReference>
<keyword evidence="1" id="KW-0472">Membrane</keyword>
<dbReference type="Pfam" id="PF07690">
    <property type="entry name" value="MFS_1"/>
    <property type="match status" value="1"/>
</dbReference>
<dbReference type="InterPro" id="IPR036259">
    <property type="entry name" value="MFS_trans_sf"/>
</dbReference>
<dbReference type="PANTHER" id="PTHR11360">
    <property type="entry name" value="MONOCARBOXYLATE TRANSPORTER"/>
    <property type="match status" value="1"/>
</dbReference>